<evidence type="ECO:0000256" key="4">
    <source>
        <dbReference type="ARBA" id="ARBA00022454"/>
    </source>
</evidence>
<evidence type="ECO:0000256" key="9">
    <source>
        <dbReference type="SAM" id="MobiDB-lite"/>
    </source>
</evidence>
<keyword evidence="5 8" id="KW-0175">Coiled coil</keyword>
<comment type="similarity">
    <text evidence="3">Belongs to the CENP-K/MCM22 family.</text>
</comment>
<feature type="coiled-coil region" evidence="8">
    <location>
        <begin position="46"/>
        <end position="73"/>
    </location>
</feature>
<evidence type="ECO:0000256" key="2">
    <source>
        <dbReference type="ARBA" id="ARBA00004584"/>
    </source>
</evidence>
<feature type="compositionally biased region" description="Polar residues" evidence="9">
    <location>
        <begin position="177"/>
        <end position="191"/>
    </location>
</feature>
<dbReference type="AlphaFoldDB" id="A0A9W9F5F7"/>
<organism evidence="10 11">
    <name type="scientific">Penicillium angulare</name>
    <dbReference type="NCBI Taxonomy" id="116970"/>
    <lineage>
        <taxon>Eukaryota</taxon>
        <taxon>Fungi</taxon>
        <taxon>Dikarya</taxon>
        <taxon>Ascomycota</taxon>
        <taxon>Pezizomycotina</taxon>
        <taxon>Eurotiomycetes</taxon>
        <taxon>Eurotiomycetidae</taxon>
        <taxon>Eurotiales</taxon>
        <taxon>Aspergillaceae</taxon>
        <taxon>Penicillium</taxon>
    </lineage>
</organism>
<evidence type="ECO:0000256" key="7">
    <source>
        <dbReference type="ARBA" id="ARBA00023328"/>
    </source>
</evidence>
<sequence length="352" mass="39345">MAGIKGKMEISEDTVQNIQKFAANRAAAENESASQPLSATALHAYARRLDGTLRELQEQVRRQENELNKLRESRSHGILENESDPWIRVSNARRAKKAYDSLFQTEEELPVTDSVLPSLLAIEETSQVIKESKTSVLVTAEKLSQDRERLHVEEANLRDSSAIASGLRERLQRIRNANTRKQEQTPSQMAQETLGEQKKKRRALDQASEDLKVSLNIFIDDTLAPMLAAEDLGGPTVGDALEVSDATLNAGYTAHGRPKKQKQTVDADDGQQRIDRFINRNKNGSAPTNKRESASKEVHELLNALLEAGTSYVTLQRDSAISRFLVRAKVAQFHPRDARRLRLIDFGRSLGE</sequence>
<keyword evidence="7" id="KW-0137">Centromere</keyword>
<comment type="caution">
    <text evidence="10">The sequence shown here is derived from an EMBL/GenBank/DDBJ whole genome shotgun (WGS) entry which is preliminary data.</text>
</comment>
<dbReference type="PANTHER" id="PTHR14401:SF6">
    <property type="entry name" value="CENTROMERE PROTEIN K"/>
    <property type="match status" value="1"/>
</dbReference>
<evidence type="ECO:0000256" key="1">
    <source>
        <dbReference type="ARBA" id="ARBA00004123"/>
    </source>
</evidence>
<dbReference type="GO" id="GO:0000070">
    <property type="term" value="P:mitotic sister chromatid segregation"/>
    <property type="evidence" value="ECO:0007669"/>
    <property type="project" value="TreeGrafter"/>
</dbReference>
<keyword evidence="6" id="KW-0539">Nucleus</keyword>
<dbReference type="GO" id="GO:0051382">
    <property type="term" value="P:kinetochore assembly"/>
    <property type="evidence" value="ECO:0007669"/>
    <property type="project" value="InterPro"/>
</dbReference>
<gene>
    <name evidence="10" type="ORF">N7456_009705</name>
</gene>
<accession>A0A9W9F5F7</accession>
<name>A0A9W9F5F7_9EURO</name>
<evidence type="ECO:0000313" key="11">
    <source>
        <dbReference type="Proteomes" id="UP001149165"/>
    </source>
</evidence>
<evidence type="ECO:0000313" key="10">
    <source>
        <dbReference type="EMBL" id="KAJ5093844.1"/>
    </source>
</evidence>
<evidence type="ECO:0000256" key="6">
    <source>
        <dbReference type="ARBA" id="ARBA00023242"/>
    </source>
</evidence>
<evidence type="ECO:0000256" key="5">
    <source>
        <dbReference type="ARBA" id="ARBA00023054"/>
    </source>
</evidence>
<dbReference type="Proteomes" id="UP001149165">
    <property type="component" value="Unassembled WGS sequence"/>
</dbReference>
<evidence type="ECO:0000256" key="8">
    <source>
        <dbReference type="SAM" id="Coils"/>
    </source>
</evidence>
<feature type="region of interest" description="Disordered" evidence="9">
    <location>
        <begin position="177"/>
        <end position="206"/>
    </location>
</feature>
<dbReference type="OrthoDB" id="9445768at2759"/>
<dbReference type="InterPro" id="IPR020993">
    <property type="entry name" value="Centromere_CenpK"/>
</dbReference>
<comment type="subcellular location">
    <subcellularLocation>
        <location evidence="2">Chromosome</location>
        <location evidence="2">Centromere</location>
    </subcellularLocation>
    <subcellularLocation>
        <location evidence="1">Nucleus</location>
    </subcellularLocation>
</comment>
<keyword evidence="11" id="KW-1185">Reference proteome</keyword>
<evidence type="ECO:0000256" key="3">
    <source>
        <dbReference type="ARBA" id="ARBA00005795"/>
    </source>
</evidence>
<reference evidence="10" key="2">
    <citation type="journal article" date="2023" name="IMA Fungus">
        <title>Comparative genomic study of the Penicillium genus elucidates a diverse pangenome and 15 lateral gene transfer events.</title>
        <authorList>
            <person name="Petersen C."/>
            <person name="Sorensen T."/>
            <person name="Nielsen M.R."/>
            <person name="Sondergaard T.E."/>
            <person name="Sorensen J.L."/>
            <person name="Fitzpatrick D.A."/>
            <person name="Frisvad J.C."/>
            <person name="Nielsen K.L."/>
        </authorList>
    </citation>
    <scope>NUCLEOTIDE SEQUENCE</scope>
    <source>
        <strain evidence="10">IBT 30069</strain>
    </source>
</reference>
<reference evidence="10" key="1">
    <citation type="submission" date="2022-11" db="EMBL/GenBank/DDBJ databases">
        <authorList>
            <person name="Petersen C."/>
        </authorList>
    </citation>
    <scope>NUCLEOTIDE SEQUENCE</scope>
    <source>
        <strain evidence="10">IBT 30069</strain>
    </source>
</reference>
<dbReference type="GO" id="GO:0005634">
    <property type="term" value="C:nucleus"/>
    <property type="evidence" value="ECO:0007669"/>
    <property type="project" value="UniProtKB-SubCell"/>
</dbReference>
<proteinExistence type="inferred from homology"/>
<dbReference type="PANTHER" id="PTHR14401">
    <property type="entry name" value="CENTROMERE PROTEIN K"/>
    <property type="match status" value="1"/>
</dbReference>
<protein>
    <submittedName>
        <fullName evidence="10">Uncharacterized protein</fullName>
    </submittedName>
</protein>
<dbReference type="EMBL" id="JAPQKH010000006">
    <property type="protein sequence ID" value="KAJ5093844.1"/>
    <property type="molecule type" value="Genomic_DNA"/>
</dbReference>
<keyword evidence="4" id="KW-0158">Chromosome</keyword>
<dbReference type="GO" id="GO:0000775">
    <property type="term" value="C:chromosome, centromeric region"/>
    <property type="evidence" value="ECO:0007669"/>
    <property type="project" value="UniProtKB-SubCell"/>
</dbReference>